<evidence type="ECO:0000313" key="6">
    <source>
        <dbReference type="EMBL" id="KAF5866202.1"/>
    </source>
</evidence>
<evidence type="ECO:0000256" key="4">
    <source>
        <dbReference type="ARBA" id="ARBA00023136"/>
    </source>
</evidence>
<gene>
    <name evidence="6" type="ORF">ETB97_000739</name>
</gene>
<feature type="transmembrane region" description="Helical" evidence="5">
    <location>
        <begin position="196"/>
        <end position="217"/>
    </location>
</feature>
<dbReference type="AlphaFoldDB" id="A0A8H6AF85"/>
<evidence type="ECO:0000313" key="7">
    <source>
        <dbReference type="Proteomes" id="UP000541154"/>
    </source>
</evidence>
<keyword evidence="3 5" id="KW-1133">Transmembrane helix</keyword>
<dbReference type="Proteomes" id="UP000541154">
    <property type="component" value="Unassembled WGS sequence"/>
</dbReference>
<evidence type="ECO:0000256" key="2">
    <source>
        <dbReference type="ARBA" id="ARBA00022692"/>
    </source>
</evidence>
<evidence type="ECO:0000256" key="5">
    <source>
        <dbReference type="SAM" id="Phobius"/>
    </source>
</evidence>
<feature type="transmembrane region" description="Helical" evidence="5">
    <location>
        <begin position="283"/>
        <end position="300"/>
    </location>
</feature>
<comment type="caution">
    <text evidence="6">The sequence shown here is derived from an EMBL/GenBank/DDBJ whole genome shotgun (WGS) entry which is preliminary data.</text>
</comment>
<dbReference type="InterPro" id="IPR036259">
    <property type="entry name" value="MFS_trans_sf"/>
</dbReference>
<evidence type="ECO:0000256" key="1">
    <source>
        <dbReference type="ARBA" id="ARBA00004141"/>
    </source>
</evidence>
<keyword evidence="2 5" id="KW-0812">Transmembrane</keyword>
<dbReference type="GO" id="GO:0005886">
    <property type="term" value="C:plasma membrane"/>
    <property type="evidence" value="ECO:0007669"/>
    <property type="project" value="TreeGrafter"/>
</dbReference>
<dbReference type="PANTHER" id="PTHR23501">
    <property type="entry name" value="MAJOR FACILITATOR SUPERFAMILY"/>
    <property type="match status" value="1"/>
</dbReference>
<dbReference type="SUPFAM" id="SSF103473">
    <property type="entry name" value="MFS general substrate transporter"/>
    <property type="match status" value="1"/>
</dbReference>
<evidence type="ECO:0000256" key="3">
    <source>
        <dbReference type="ARBA" id="ARBA00022989"/>
    </source>
</evidence>
<proteinExistence type="predicted"/>
<name>A0A8H6AF85_PETAA</name>
<feature type="transmembrane region" description="Helical" evidence="5">
    <location>
        <begin position="250"/>
        <end position="271"/>
    </location>
</feature>
<protein>
    <submittedName>
        <fullName evidence="6">Uncharacterized protein</fullName>
    </submittedName>
</protein>
<feature type="transmembrane region" description="Helical" evidence="5">
    <location>
        <begin position="223"/>
        <end position="243"/>
    </location>
</feature>
<reference evidence="6 7" key="1">
    <citation type="submission" date="2019-04" db="EMBL/GenBank/DDBJ databases">
        <title>Aspergillus burnettii sp. nov., novel species from soil in southeast Queensland.</title>
        <authorList>
            <person name="Gilchrist C.L.M."/>
            <person name="Pitt J.I."/>
            <person name="Lange L."/>
            <person name="Lacey H.J."/>
            <person name="Vuong D."/>
            <person name="Midgley D.J."/>
            <person name="Greenfield P."/>
            <person name="Bradbury M."/>
            <person name="Lacey E."/>
            <person name="Busk P.K."/>
            <person name="Pilgaard B."/>
            <person name="Chooi Y.H."/>
            <person name="Piggott A.M."/>
        </authorList>
    </citation>
    <scope>NUCLEOTIDE SEQUENCE [LARGE SCALE GENOMIC DNA]</scope>
    <source>
        <strain evidence="6 7">FRR 5400</strain>
    </source>
</reference>
<organism evidence="6 7">
    <name type="scientific">Petromyces alliaceus</name>
    <name type="common">Aspergillus alliaceus</name>
    <dbReference type="NCBI Taxonomy" id="209559"/>
    <lineage>
        <taxon>Eukaryota</taxon>
        <taxon>Fungi</taxon>
        <taxon>Dikarya</taxon>
        <taxon>Ascomycota</taxon>
        <taxon>Pezizomycotina</taxon>
        <taxon>Eurotiomycetes</taxon>
        <taxon>Eurotiomycetidae</taxon>
        <taxon>Eurotiales</taxon>
        <taxon>Aspergillaceae</taxon>
        <taxon>Aspergillus</taxon>
        <taxon>Aspergillus subgen. Circumdati</taxon>
    </lineage>
</organism>
<dbReference type="GO" id="GO:0022857">
    <property type="term" value="F:transmembrane transporter activity"/>
    <property type="evidence" value="ECO:0007669"/>
    <property type="project" value="TreeGrafter"/>
</dbReference>
<keyword evidence="4 5" id="KW-0472">Membrane</keyword>
<keyword evidence="7" id="KW-1185">Reference proteome</keyword>
<dbReference type="PANTHER" id="PTHR23501:SF156">
    <property type="entry name" value="TRANSPORTER, PUTATIVE-RELATED"/>
    <property type="match status" value="1"/>
</dbReference>
<accession>A0A8H6AF85</accession>
<comment type="subcellular location">
    <subcellularLocation>
        <location evidence="1">Membrane</location>
        <topology evidence="1">Multi-pass membrane protein</topology>
    </subcellularLocation>
</comment>
<sequence length="370" mass="41122">MAASDQAYQQQEFIFTQTGPMRVNMIIVPKKDEQNPLYFIHVKGSISDNTDITMHAGTDKSDQVLGSCRFSKFYTTKMLLTLGDQKSHMMFSPQYGCYSWSLLAIRHIHGKVQQRRREFLRKRTEESRVSGSLGLELRGVGTADVYAVYFGAAPGSRKVGILRVRIDLGDMWKTMVLLTLSALLEKERQRKAREEGIRTVMLSDHILGFLALILFGFHEAQSAIDVLSICVFIIVFSILRAVSVEVLREYKLLTIAAALCVVVGVGLFALWKPRVSDGMKYGPQVLAGVGVSVLFAICMFRGEQMNVSQLVDDAGLAIGIMVSCRMFGNMTGLTISSTVFQSVFEQRIAKLGQLPGELALHLESGREGFD</sequence>
<dbReference type="EMBL" id="SPNV01000011">
    <property type="protein sequence ID" value="KAF5866202.1"/>
    <property type="molecule type" value="Genomic_DNA"/>
</dbReference>